<proteinExistence type="predicted"/>
<dbReference type="AlphaFoldDB" id="A0A1A9HXC2"/>
<keyword evidence="3" id="KW-1185">Reference proteome</keyword>
<organism evidence="2 3">
    <name type="scientific">Niabella ginsenosidivorans</name>
    <dbReference type="NCBI Taxonomy" id="1176587"/>
    <lineage>
        <taxon>Bacteria</taxon>
        <taxon>Pseudomonadati</taxon>
        <taxon>Bacteroidota</taxon>
        <taxon>Chitinophagia</taxon>
        <taxon>Chitinophagales</taxon>
        <taxon>Chitinophagaceae</taxon>
        <taxon>Niabella</taxon>
    </lineage>
</organism>
<feature type="transmembrane region" description="Helical" evidence="1">
    <location>
        <begin position="79"/>
        <end position="98"/>
    </location>
</feature>
<gene>
    <name evidence="2" type="ORF">A8C56_02720</name>
</gene>
<dbReference type="STRING" id="1176587.A8C56_02720"/>
<keyword evidence="1" id="KW-0812">Transmembrane</keyword>
<name>A0A1A9HXC2_9BACT</name>
<feature type="transmembrane region" description="Helical" evidence="1">
    <location>
        <begin position="15"/>
        <end position="33"/>
    </location>
</feature>
<dbReference type="KEGG" id="nia:A8C56_02720"/>
<reference evidence="2 3" key="1">
    <citation type="submission" date="2016-05" db="EMBL/GenBank/DDBJ databases">
        <title>Niabella ginsenosidivorans BS26 whole genome sequencing.</title>
        <authorList>
            <person name="Im W.T."/>
            <person name="Siddiqi M.Z."/>
        </authorList>
    </citation>
    <scope>NUCLEOTIDE SEQUENCE [LARGE SCALE GENOMIC DNA]</scope>
    <source>
        <strain evidence="2 3">BS26</strain>
    </source>
</reference>
<protein>
    <submittedName>
        <fullName evidence="2">Uncharacterized protein</fullName>
    </submittedName>
</protein>
<accession>A0A1A9HXC2</accession>
<dbReference type="EMBL" id="CP015772">
    <property type="protein sequence ID" value="ANH80037.1"/>
    <property type="molecule type" value="Genomic_DNA"/>
</dbReference>
<keyword evidence="1" id="KW-1133">Transmembrane helix</keyword>
<dbReference type="Proteomes" id="UP000077667">
    <property type="component" value="Chromosome"/>
</dbReference>
<keyword evidence="1" id="KW-0472">Membrane</keyword>
<evidence type="ECO:0000313" key="2">
    <source>
        <dbReference type="EMBL" id="ANH80037.1"/>
    </source>
</evidence>
<sequence>MKSSENIWLTPPKIYFLWVLLYFLFLLIGIPVYNNGHSGGEQRPLTLIAYSINYFLYGIIFISFIVIPVFFLNWFKRHWVVPIAIGILFLVFLIGGLTNK</sequence>
<evidence type="ECO:0000313" key="3">
    <source>
        <dbReference type="Proteomes" id="UP000077667"/>
    </source>
</evidence>
<evidence type="ECO:0000256" key="1">
    <source>
        <dbReference type="SAM" id="Phobius"/>
    </source>
</evidence>
<feature type="transmembrane region" description="Helical" evidence="1">
    <location>
        <begin position="54"/>
        <end position="73"/>
    </location>
</feature>